<comment type="caution">
    <text evidence="3">The sequence shown here is derived from an EMBL/GenBank/DDBJ whole genome shotgun (WGS) entry which is preliminary data.</text>
</comment>
<accession>A0ABP8H7D2</accession>
<reference evidence="4" key="1">
    <citation type="journal article" date="2019" name="Int. J. Syst. Evol. Microbiol.">
        <title>The Global Catalogue of Microorganisms (GCM) 10K type strain sequencing project: providing services to taxonomists for standard genome sequencing and annotation.</title>
        <authorList>
            <consortium name="The Broad Institute Genomics Platform"/>
            <consortium name="The Broad Institute Genome Sequencing Center for Infectious Disease"/>
            <person name="Wu L."/>
            <person name="Ma J."/>
        </authorList>
    </citation>
    <scope>NUCLEOTIDE SEQUENCE [LARGE SCALE GENOMIC DNA]</scope>
    <source>
        <strain evidence="4">JCM 17705</strain>
    </source>
</reference>
<sequence>MNNQDFSTAFLVDQTTQQAFDAITNVRGWWSAGIEGDTAQLNDEFVYQAHDLHYSQIKLVEVVPNKKIVWLVKYNYFKFTKDKSEWTGSKISFDITEQDGKTQVRFTHHNLNTDMECFDICSTCWTDYINNSLRSLITMGKGKPNEVECEVQN</sequence>
<dbReference type="EMBL" id="BAABFT010000015">
    <property type="protein sequence ID" value="GAA4335280.1"/>
    <property type="molecule type" value="Genomic_DNA"/>
</dbReference>
<evidence type="ECO:0000313" key="3">
    <source>
        <dbReference type="EMBL" id="GAA4335280.1"/>
    </source>
</evidence>
<dbReference type="CDD" id="cd07814">
    <property type="entry name" value="SRPBCC_CalC_Aha1-like"/>
    <property type="match status" value="1"/>
</dbReference>
<proteinExistence type="inferred from homology"/>
<dbReference type="RefSeq" id="WP_345213260.1">
    <property type="nucleotide sequence ID" value="NZ_BAABFT010000015.1"/>
</dbReference>
<dbReference type="Pfam" id="PF08327">
    <property type="entry name" value="AHSA1"/>
    <property type="match status" value="1"/>
</dbReference>
<organism evidence="3 4">
    <name type="scientific">Mucilaginibacter gynuensis</name>
    <dbReference type="NCBI Taxonomy" id="1302236"/>
    <lineage>
        <taxon>Bacteria</taxon>
        <taxon>Pseudomonadati</taxon>
        <taxon>Bacteroidota</taxon>
        <taxon>Sphingobacteriia</taxon>
        <taxon>Sphingobacteriales</taxon>
        <taxon>Sphingobacteriaceae</taxon>
        <taxon>Mucilaginibacter</taxon>
    </lineage>
</organism>
<evidence type="ECO:0000259" key="2">
    <source>
        <dbReference type="Pfam" id="PF08327"/>
    </source>
</evidence>
<dbReference type="Proteomes" id="UP001500582">
    <property type="component" value="Unassembled WGS sequence"/>
</dbReference>
<comment type="similarity">
    <text evidence="1">Belongs to the AHA1 family.</text>
</comment>
<protein>
    <recommendedName>
        <fullName evidence="2">Activator of Hsp90 ATPase homologue 1/2-like C-terminal domain-containing protein</fullName>
    </recommendedName>
</protein>
<feature type="domain" description="Activator of Hsp90 ATPase homologue 1/2-like C-terminal" evidence="2">
    <location>
        <begin position="38"/>
        <end position="136"/>
    </location>
</feature>
<evidence type="ECO:0000256" key="1">
    <source>
        <dbReference type="ARBA" id="ARBA00006817"/>
    </source>
</evidence>
<keyword evidence="4" id="KW-1185">Reference proteome</keyword>
<dbReference type="InterPro" id="IPR013538">
    <property type="entry name" value="ASHA1/2-like_C"/>
</dbReference>
<dbReference type="InterPro" id="IPR023393">
    <property type="entry name" value="START-like_dom_sf"/>
</dbReference>
<name>A0ABP8H7D2_9SPHI</name>
<evidence type="ECO:0000313" key="4">
    <source>
        <dbReference type="Proteomes" id="UP001500582"/>
    </source>
</evidence>
<gene>
    <name evidence="3" type="ORF">GCM10023149_43180</name>
</gene>
<dbReference type="SUPFAM" id="SSF55961">
    <property type="entry name" value="Bet v1-like"/>
    <property type="match status" value="1"/>
</dbReference>
<dbReference type="Gene3D" id="3.30.530.20">
    <property type="match status" value="1"/>
</dbReference>